<comment type="function">
    <text evidence="10">Involved in the biosynthesis of antibiotic erythromycin via the biosynthesis of its aglycone precursor, 6-deoxyerythronolide B (6-dEB).</text>
</comment>
<dbReference type="InterPro" id="IPR014031">
    <property type="entry name" value="Ketoacyl_synth_C"/>
</dbReference>
<feature type="active site" description="Proton acceptor; for dehydratase activity" evidence="14">
    <location>
        <position position="946"/>
    </location>
</feature>
<dbReference type="GO" id="GO:0004315">
    <property type="term" value="F:3-oxoacyl-[acyl-carrier-protein] synthase activity"/>
    <property type="evidence" value="ECO:0007669"/>
    <property type="project" value="InterPro"/>
</dbReference>
<feature type="region of interest" description="C-terminal hotdog fold" evidence="14">
    <location>
        <begin position="1044"/>
        <end position="1179"/>
    </location>
</feature>
<dbReference type="SUPFAM" id="SSF51735">
    <property type="entry name" value="NAD(P)-binding Rossmann-fold domains"/>
    <property type="match status" value="4"/>
</dbReference>
<dbReference type="PROSITE" id="PS52004">
    <property type="entry name" value="KS3_2"/>
    <property type="match status" value="2"/>
</dbReference>
<dbReference type="PROSITE" id="PS52019">
    <property type="entry name" value="PKS_MFAS_DH"/>
    <property type="match status" value="2"/>
</dbReference>
<evidence type="ECO:0000256" key="7">
    <source>
        <dbReference type="ARBA" id="ARBA00023268"/>
    </source>
</evidence>
<dbReference type="SMART" id="SM00822">
    <property type="entry name" value="PKS_KR"/>
    <property type="match status" value="2"/>
</dbReference>
<dbReference type="InterPro" id="IPR055123">
    <property type="entry name" value="SpnB-like_Rossmann"/>
</dbReference>
<evidence type="ECO:0000256" key="13">
    <source>
        <dbReference type="ARBA" id="ARBA00066981"/>
    </source>
</evidence>
<dbReference type="Pfam" id="PF08990">
    <property type="entry name" value="Docking"/>
    <property type="match status" value="1"/>
</dbReference>
<feature type="domain" description="Ketosynthase family 3 (KS3)" evidence="16">
    <location>
        <begin position="33"/>
        <end position="460"/>
    </location>
</feature>
<dbReference type="FunFam" id="3.40.366.10:FF:000002">
    <property type="entry name" value="Probable polyketide synthase 2"/>
    <property type="match status" value="2"/>
</dbReference>
<dbReference type="CDD" id="cd00833">
    <property type="entry name" value="PKS"/>
    <property type="match status" value="2"/>
</dbReference>
<dbReference type="InterPro" id="IPR020802">
    <property type="entry name" value="TesA-like"/>
</dbReference>
<dbReference type="Pfam" id="PF00550">
    <property type="entry name" value="PP-binding"/>
    <property type="match status" value="2"/>
</dbReference>
<dbReference type="FunFam" id="3.40.47.10:FF:000019">
    <property type="entry name" value="Polyketide synthase type I"/>
    <property type="match status" value="2"/>
</dbReference>
<dbReference type="InterPro" id="IPR049552">
    <property type="entry name" value="PKS_DH_N"/>
</dbReference>
<dbReference type="EC" id="2.3.1.94" evidence="13"/>
<keyword evidence="6" id="KW-0045">Antibiotic biosynthesis</keyword>
<dbReference type="Gene3D" id="3.10.129.110">
    <property type="entry name" value="Polyketide synthase dehydratase"/>
    <property type="match status" value="2"/>
</dbReference>
<dbReference type="GO" id="GO:0031177">
    <property type="term" value="F:phosphopantetheine binding"/>
    <property type="evidence" value="ECO:0007669"/>
    <property type="project" value="InterPro"/>
</dbReference>
<dbReference type="SMART" id="SM01294">
    <property type="entry name" value="PKS_PP_betabranch"/>
    <property type="match status" value="2"/>
</dbReference>
<feature type="active site" description="Proton donor; for dehydratase activity" evidence="14">
    <location>
        <position position="1101"/>
    </location>
</feature>
<feature type="domain" description="Carrier" evidence="15">
    <location>
        <begin position="1582"/>
        <end position="1657"/>
    </location>
</feature>
<dbReference type="CDD" id="cd08956">
    <property type="entry name" value="KR_3_FAS_SDR_x"/>
    <property type="match status" value="2"/>
</dbReference>
<dbReference type="Gene3D" id="3.40.366.10">
    <property type="entry name" value="Malonyl-Coenzyme A Acyl Carrier Protein, domain 2"/>
    <property type="match status" value="2"/>
</dbReference>
<dbReference type="FunFam" id="1.10.1200.10:FF:000007">
    <property type="entry name" value="Probable polyketide synthase pks17"/>
    <property type="match status" value="1"/>
</dbReference>
<evidence type="ECO:0000256" key="10">
    <source>
        <dbReference type="ARBA" id="ARBA00060158"/>
    </source>
</evidence>
<keyword evidence="3" id="KW-0597">Phosphoprotein</keyword>
<reference evidence="18 19" key="1">
    <citation type="submission" date="2018-10" db="EMBL/GenBank/DDBJ databases">
        <title>Sequencing the genomes of 1000 actinobacteria strains.</title>
        <authorList>
            <person name="Klenk H.-P."/>
        </authorList>
    </citation>
    <scope>NUCLEOTIDE SEQUENCE [LARGE SCALE GENOMIC DNA]</scope>
    <source>
        <strain evidence="18 19">DSM 43800</strain>
    </source>
</reference>
<keyword evidence="8" id="KW-0012">Acyltransferase</keyword>
<dbReference type="SUPFAM" id="SSF53474">
    <property type="entry name" value="alpha/beta-Hydrolases"/>
    <property type="match status" value="1"/>
</dbReference>
<dbReference type="InterPro" id="IPR014043">
    <property type="entry name" value="Acyl_transferase_dom"/>
</dbReference>
<comment type="subunit">
    <text evidence="12">Homodimer. Erythronolide synthase is composed of EryAI, EryAII and EryAIII multimodular (2 modules) polypeptides each coding for a functional synthase subunit which participates in 2 of the six FAS-like elongation steps required for formation of the polyketide. Module 1, 2, 3, 4, 5, and 6 participating in biosynthesis steps 1, 2, 3, 4, 5, and 6, respectively.</text>
</comment>
<dbReference type="SMART" id="SM00825">
    <property type="entry name" value="PKS_KS"/>
    <property type="match status" value="2"/>
</dbReference>
<proteinExistence type="predicted"/>
<keyword evidence="19" id="KW-1185">Reference proteome</keyword>
<evidence type="ECO:0000256" key="8">
    <source>
        <dbReference type="ARBA" id="ARBA00023315"/>
    </source>
</evidence>
<dbReference type="SUPFAM" id="SSF47336">
    <property type="entry name" value="ACP-like"/>
    <property type="match status" value="1"/>
</dbReference>
<dbReference type="GO" id="GO:0033068">
    <property type="term" value="P:macrolide biosynthetic process"/>
    <property type="evidence" value="ECO:0007669"/>
    <property type="project" value="UniProtKB-ARBA"/>
</dbReference>
<feature type="domain" description="PKS/mFAS DH" evidence="17">
    <location>
        <begin position="914"/>
        <end position="1179"/>
    </location>
</feature>
<feature type="active site" description="Proton donor; for dehydratase activity" evidence="14">
    <location>
        <position position="2746"/>
    </location>
</feature>
<comment type="caution">
    <text evidence="18">The sequence shown here is derived from an EMBL/GenBank/DDBJ whole genome shotgun (WGS) entry which is preliminary data.</text>
</comment>
<dbReference type="Proteomes" id="UP000282084">
    <property type="component" value="Unassembled WGS sequence"/>
</dbReference>
<evidence type="ECO:0000256" key="2">
    <source>
        <dbReference type="ARBA" id="ARBA00022450"/>
    </source>
</evidence>
<dbReference type="GO" id="GO:0004312">
    <property type="term" value="F:fatty acid synthase activity"/>
    <property type="evidence" value="ECO:0007669"/>
    <property type="project" value="TreeGrafter"/>
</dbReference>
<comment type="cofactor">
    <cofactor evidence="1">
        <name>pantetheine 4'-phosphate</name>
        <dbReference type="ChEBI" id="CHEBI:47942"/>
    </cofactor>
</comment>
<dbReference type="Pfam" id="PF08659">
    <property type="entry name" value="KR"/>
    <property type="match status" value="2"/>
</dbReference>
<dbReference type="InterPro" id="IPR050091">
    <property type="entry name" value="PKS_NRPS_Biosynth_Enz"/>
</dbReference>
<gene>
    <name evidence="18" type="ORF">C8E97_3118</name>
</gene>
<dbReference type="SUPFAM" id="SSF55048">
    <property type="entry name" value="Probable ACP-binding domain of malonyl-CoA ACP transacylase"/>
    <property type="match status" value="2"/>
</dbReference>
<dbReference type="PROSITE" id="PS00012">
    <property type="entry name" value="PHOSPHOPANTETHEINE"/>
    <property type="match status" value="2"/>
</dbReference>
<dbReference type="OrthoDB" id="9778690at2"/>
<dbReference type="InterPro" id="IPR016035">
    <property type="entry name" value="Acyl_Trfase/lysoPLipase"/>
</dbReference>
<dbReference type="Pfam" id="PF21089">
    <property type="entry name" value="PKS_DH_N"/>
    <property type="match status" value="2"/>
</dbReference>
<evidence type="ECO:0000259" key="17">
    <source>
        <dbReference type="PROSITE" id="PS52019"/>
    </source>
</evidence>
<dbReference type="InterPro" id="IPR020807">
    <property type="entry name" value="PKS_DH"/>
</dbReference>
<evidence type="ECO:0000256" key="12">
    <source>
        <dbReference type="ARBA" id="ARBA00063272"/>
    </source>
</evidence>
<keyword evidence="7" id="KW-0511">Multifunctional enzyme</keyword>
<evidence type="ECO:0000313" key="19">
    <source>
        <dbReference type="Proteomes" id="UP000282084"/>
    </source>
</evidence>
<dbReference type="Pfam" id="PF16197">
    <property type="entry name" value="KAsynt_C_assoc"/>
    <property type="match status" value="2"/>
</dbReference>
<feature type="region of interest" description="N-terminal hotdog fold" evidence="14">
    <location>
        <begin position="2556"/>
        <end position="2679"/>
    </location>
</feature>
<feature type="active site" description="Proton acceptor; for dehydratase activity" evidence="14">
    <location>
        <position position="2588"/>
    </location>
</feature>
<dbReference type="InterPro" id="IPR015083">
    <property type="entry name" value="NorB/c/GfsB-D-like_docking"/>
</dbReference>
<organism evidence="18 19">
    <name type="scientific">Saccharothrix australiensis</name>
    <dbReference type="NCBI Taxonomy" id="2072"/>
    <lineage>
        <taxon>Bacteria</taxon>
        <taxon>Bacillati</taxon>
        <taxon>Actinomycetota</taxon>
        <taxon>Actinomycetes</taxon>
        <taxon>Pseudonocardiales</taxon>
        <taxon>Pseudonocardiaceae</taxon>
        <taxon>Saccharothrix</taxon>
    </lineage>
</organism>
<dbReference type="InterPro" id="IPR014030">
    <property type="entry name" value="Ketoacyl_synth_N"/>
</dbReference>
<keyword evidence="2" id="KW-0596">Phosphopantetheine</keyword>
<dbReference type="PROSITE" id="PS50075">
    <property type="entry name" value="CARRIER"/>
    <property type="match status" value="2"/>
</dbReference>
<dbReference type="Pfam" id="PF00698">
    <property type="entry name" value="Acyl_transf_1"/>
    <property type="match status" value="2"/>
</dbReference>
<comment type="catalytic activity">
    <reaction evidence="9">
        <text>6 (S)-methylmalonyl-CoA + propanoyl-CoA + 6 NADPH + 12 H(+) = 6-deoxyerythronolide B + 6 CO2 + 6 NADP(+) + 7 CoA + H2O</text>
        <dbReference type="Rhea" id="RHEA:23068"/>
        <dbReference type="ChEBI" id="CHEBI:15377"/>
        <dbReference type="ChEBI" id="CHEBI:15378"/>
        <dbReference type="ChEBI" id="CHEBI:16089"/>
        <dbReference type="ChEBI" id="CHEBI:16526"/>
        <dbReference type="ChEBI" id="CHEBI:57287"/>
        <dbReference type="ChEBI" id="CHEBI:57327"/>
        <dbReference type="ChEBI" id="CHEBI:57392"/>
        <dbReference type="ChEBI" id="CHEBI:57783"/>
        <dbReference type="ChEBI" id="CHEBI:58349"/>
        <dbReference type="EC" id="2.3.1.94"/>
    </reaction>
</comment>
<dbReference type="InterPro" id="IPR018201">
    <property type="entry name" value="Ketoacyl_synth_AS"/>
</dbReference>
<dbReference type="InterPro" id="IPR016036">
    <property type="entry name" value="Malonyl_transacylase_ACP-bd"/>
</dbReference>
<dbReference type="GO" id="GO:0047879">
    <property type="term" value="F:erythronolide synthase activity"/>
    <property type="evidence" value="ECO:0007669"/>
    <property type="project" value="UniProtKB-EC"/>
</dbReference>
<dbReference type="SMART" id="SM00824">
    <property type="entry name" value="PKS_TE"/>
    <property type="match status" value="1"/>
</dbReference>
<dbReference type="InterPro" id="IPR001227">
    <property type="entry name" value="Ac_transferase_dom_sf"/>
</dbReference>
<dbReference type="InterPro" id="IPR006162">
    <property type="entry name" value="Ppantetheine_attach_site"/>
</dbReference>
<dbReference type="GO" id="GO:0006633">
    <property type="term" value="P:fatty acid biosynthetic process"/>
    <property type="evidence" value="ECO:0007669"/>
    <property type="project" value="InterPro"/>
</dbReference>
<evidence type="ECO:0000259" key="15">
    <source>
        <dbReference type="PROSITE" id="PS50075"/>
    </source>
</evidence>
<dbReference type="InterPro" id="IPR016039">
    <property type="entry name" value="Thiolase-like"/>
</dbReference>
<dbReference type="InterPro" id="IPR032821">
    <property type="entry name" value="PKS_assoc"/>
</dbReference>
<dbReference type="RefSeq" id="WP_121006138.1">
    <property type="nucleotide sequence ID" value="NZ_RBXO01000001.1"/>
</dbReference>
<dbReference type="PROSITE" id="PS00606">
    <property type="entry name" value="KS3_1"/>
    <property type="match status" value="2"/>
</dbReference>
<dbReference type="EMBL" id="RBXO01000001">
    <property type="protein sequence ID" value="RKT54478.1"/>
    <property type="molecule type" value="Genomic_DNA"/>
</dbReference>
<feature type="domain" description="PKS/mFAS DH" evidence="17">
    <location>
        <begin position="2556"/>
        <end position="2841"/>
    </location>
</feature>
<evidence type="ECO:0000259" key="16">
    <source>
        <dbReference type="PROSITE" id="PS52004"/>
    </source>
</evidence>
<dbReference type="InterPro" id="IPR020806">
    <property type="entry name" value="PKS_PP-bd"/>
</dbReference>
<name>A0A495W3U2_9PSEU</name>
<dbReference type="InterPro" id="IPR029058">
    <property type="entry name" value="AB_hydrolase_fold"/>
</dbReference>
<dbReference type="InterPro" id="IPR049551">
    <property type="entry name" value="PKS_DH_C"/>
</dbReference>
<evidence type="ECO:0000256" key="1">
    <source>
        <dbReference type="ARBA" id="ARBA00001957"/>
    </source>
</evidence>
<feature type="domain" description="Ketosynthase family 3 (KS3)" evidence="16">
    <location>
        <begin position="1674"/>
        <end position="2098"/>
    </location>
</feature>
<evidence type="ECO:0000256" key="4">
    <source>
        <dbReference type="ARBA" id="ARBA00022679"/>
    </source>
</evidence>
<dbReference type="InterPro" id="IPR057326">
    <property type="entry name" value="KR_dom"/>
</dbReference>
<feature type="domain" description="Carrier" evidence="15">
    <location>
        <begin position="3287"/>
        <end position="3361"/>
    </location>
</feature>
<dbReference type="SMART" id="SM00826">
    <property type="entry name" value="PKS_DH"/>
    <property type="match status" value="2"/>
</dbReference>
<feature type="region of interest" description="C-terminal hotdog fold" evidence="14">
    <location>
        <begin position="2689"/>
        <end position="2841"/>
    </location>
</feature>
<protein>
    <recommendedName>
        <fullName evidence="13">6-deoxyerythronolide-B synthase</fullName>
        <ecNumber evidence="13">2.3.1.94</ecNumber>
    </recommendedName>
</protein>
<dbReference type="InterPro" id="IPR042104">
    <property type="entry name" value="PKS_dehydratase_sf"/>
</dbReference>
<dbReference type="Gene3D" id="1.10.1200.10">
    <property type="entry name" value="ACP-like"/>
    <property type="match status" value="2"/>
</dbReference>
<dbReference type="SUPFAM" id="SSF52151">
    <property type="entry name" value="FabD/lysophospholipase-like"/>
    <property type="match status" value="2"/>
</dbReference>
<evidence type="ECO:0000256" key="9">
    <source>
        <dbReference type="ARBA" id="ARBA00052442"/>
    </source>
</evidence>
<evidence type="ECO:0000256" key="14">
    <source>
        <dbReference type="PROSITE-ProRule" id="PRU01363"/>
    </source>
</evidence>
<dbReference type="InterPro" id="IPR013968">
    <property type="entry name" value="PKS_KR"/>
</dbReference>
<dbReference type="Pfam" id="PF00109">
    <property type="entry name" value="ketoacyl-synt"/>
    <property type="match status" value="2"/>
</dbReference>
<dbReference type="Gene3D" id="3.40.47.10">
    <property type="match status" value="2"/>
</dbReference>
<dbReference type="Gene3D" id="3.30.70.3290">
    <property type="match status" value="2"/>
</dbReference>
<dbReference type="SUPFAM" id="SSF53901">
    <property type="entry name" value="Thiolase-like"/>
    <property type="match status" value="2"/>
</dbReference>
<dbReference type="Gene3D" id="3.40.50.720">
    <property type="entry name" value="NAD(P)-binding Rossmann-like Domain"/>
    <property type="match status" value="2"/>
</dbReference>
<dbReference type="InterPro" id="IPR036291">
    <property type="entry name" value="NAD(P)-bd_dom_sf"/>
</dbReference>
<evidence type="ECO:0000256" key="5">
    <source>
        <dbReference type="ARBA" id="ARBA00022737"/>
    </source>
</evidence>
<dbReference type="Pfam" id="PF02801">
    <property type="entry name" value="Ketoacyl-synt_C"/>
    <property type="match status" value="2"/>
</dbReference>
<keyword evidence="4 18" id="KW-0808">Transferase</keyword>
<dbReference type="SMART" id="SM00827">
    <property type="entry name" value="PKS_AT"/>
    <property type="match status" value="2"/>
</dbReference>
<dbReference type="InterPro" id="IPR036736">
    <property type="entry name" value="ACP-like_sf"/>
</dbReference>
<evidence type="ECO:0000256" key="11">
    <source>
        <dbReference type="ARBA" id="ARBA00060622"/>
    </source>
</evidence>
<dbReference type="Gene3D" id="3.40.50.1820">
    <property type="entry name" value="alpha/beta hydrolase"/>
    <property type="match status" value="1"/>
</dbReference>
<feature type="region of interest" description="N-terminal hotdog fold" evidence="14">
    <location>
        <begin position="914"/>
        <end position="1033"/>
    </location>
</feature>
<dbReference type="PANTHER" id="PTHR43775">
    <property type="entry name" value="FATTY ACID SYNTHASE"/>
    <property type="match status" value="1"/>
</dbReference>
<dbReference type="InterPro" id="IPR009081">
    <property type="entry name" value="PP-bd_ACP"/>
</dbReference>
<dbReference type="InterPro" id="IPR001031">
    <property type="entry name" value="Thioesterase"/>
</dbReference>
<evidence type="ECO:0000313" key="18">
    <source>
        <dbReference type="EMBL" id="RKT54478.1"/>
    </source>
</evidence>
<evidence type="ECO:0000256" key="6">
    <source>
        <dbReference type="ARBA" id="ARBA00023194"/>
    </source>
</evidence>
<dbReference type="InterPro" id="IPR020841">
    <property type="entry name" value="PKS_Beta-ketoAc_synthase_dom"/>
</dbReference>
<evidence type="ECO:0000256" key="3">
    <source>
        <dbReference type="ARBA" id="ARBA00022553"/>
    </source>
</evidence>
<dbReference type="Pfam" id="PF14765">
    <property type="entry name" value="PS-DH"/>
    <property type="match status" value="2"/>
</dbReference>
<dbReference type="PANTHER" id="PTHR43775:SF51">
    <property type="entry name" value="INACTIVE PHENOLPHTHIOCEROL SYNTHESIS POLYKETIDE SYNTHASE TYPE I PKS1-RELATED"/>
    <property type="match status" value="1"/>
</dbReference>
<accession>A0A495W3U2</accession>
<dbReference type="SMART" id="SM00823">
    <property type="entry name" value="PKS_PP"/>
    <property type="match status" value="2"/>
</dbReference>
<dbReference type="Pfam" id="PF00975">
    <property type="entry name" value="Thioesterase"/>
    <property type="match status" value="1"/>
</dbReference>
<sequence>MANEDKYLAYLKRATGDLREARRRLREAEERDTEPVAIVGMACRFPGGVRTPEDLWRLVADGGDGIGPFPDDRGWDLDGLFHPDPDHAGTSYADEGGFLDGVADFDRELFGISPREALAMDPQQRLLLETSWEAVERAGIAPASLRGSRTGVFAGVMYHEYVGLLQQSADEGVEGYLGTGNSGSIASGRVAYTLGLEGPAITIDTACSSSLVALHWAARALRAGECDLALAGGVTVMVSPAAFVNFSRQRGLAADGRCKPFAAAADGTGWGEGAGMLLVERLSDARRNGRPVLAVLRGSALNQDGASSGLTAPNGPSQQRVIRQALASARLSAADVDVVEAHGTGTTLGDPIEAQALLATYGQERPADRPLWLGSVKSNLGHTQAAAGVAGVMKVVLAMRHGVLPRTLHVDEPSPHVDWSAGGVELLTEARPWPAGERPRRAAVSSFGISGTNAHVVLEEAPVAESEVDAPVRRLPVLPLPVSGRSPAALRAQAERLLDHVRATGVAPLDLACSLATTRSALPCRAVVVASDADEVLLGLAALADGTAAAGVVHGTAAEGRVAFLFTGQGAQRVGMGRELYGAFPVFADAFDAVCAEFDFPLRDTVFEGGEPIDRTEHAQPALFAVEVALFRLLESWGVRPNAVAGHSIGELAAAHVAGVLSLADAAKVVAARGRLMQALPEGGAMVAVQAAEAEVELTPGVSVAAVNGPSSIVLSGVEEEVQAIAEGLAAQGRKTKRLTVSHAFHSVLMEPMLDDFRAVVEGVTYSAPDIPAVSTVTGKPVTDEWRSPEYWVGQVRQAVRFADAVTALHDQGVRTFLELGPDGVLSAVVREVAADSAAAPLLRRDRPEVHTATTALAAAHAHGAAVDWAAFFAGTGARRVDLPTYAFQRERFWPSGVAHAGDLAHAGLRHADHPLLGALVALADADGVLLTGRLSLHAHPWLADHALGDVPLLPGAALVDLAVHAGDQVGCPTLAELTLHAPLPLTGPVDVQVAVTAPDDTGARTVTVHSRHDDEPWVRHATGRLTADAGAPTGLPEWPPAGADPVDVADLYPALAAAGLRYGPAFQGLRAAWRTADAVYAEVATTRDVAGFGLHPALLDAALHAIGLGGFVDVAGGAPVLPFAWSGVRLHATGAESLRVKVSRAGGAVSLTLADDTGAPVAEVASLTLRPLAPDAIRGGHVESLYAVRWASVAVPDAPEAAVATCPGGDPRETAAWALDVARAWLEDGDGPLFVVTRGAVGEDPDPAQAAVWGLLRSAQSEHPGRIVLVDTDDSRPVPFGALVVGEHQVAVRDGVVTAPRLVRAPRPDAEVRLSGAVLVTGASGTLGGHVARHLVTAHDVRDLLLLSRRGEVPELTADLRALGAEVTWAAADAADRDAVAALVAGRDLSAVVHAAGVLDDGVFTAQTPERLDAVFRAKVDAVTVLDEVTREHDLTAFVVFSSAAGVFGTPGQANYAAANAWLDAFAARRRAAGRPATSLAWGLWSDDSALTGAADRRRLARAGAAGLPTAEALDLFDVALGAPDALLVPMRLDLAAFRDAAPPLLRGLVRTPVRRAASRRADSSDLARALAGLDADERDRHVLDLVRGHVAAVLGHAGAAAVDPLHTFGDLGFDSLTAVELRNALGADTGLRLPATLVFDYPTPRVLADHLLAELSGADVAVDVARATASADDPIAIVGMACRFPGGVASPEDLWRLVATGGDGVTDLPTDRGWNVEALYDPDPDRPGTSYTRSGGFLATAADFDPGFFGISPREALAMDPQHRLLLETSWEAVERASIDPRSLRGSRTGVFAGVMYNDYGNLLQLAAEDLEAYLSTGTSGSVASGRVAYTFGLEGPAVTVDTACSSSLVALNMAAHALRAGECDLALVGGVTVMSTPGTFIAFSRQRGLAPDGRCKAFAAAADGTGWGEGVGMLLVERLSDARRNGHRVLAVVKGSAVNQDGASNGLTAPNGPSQQRVIRQALANAGLRPSDVDAVEAHGTGTTLGDPIEAQALLATYGQDRSEPLWLGSIKSNIGHTQAAAGVAGIIKMVMAMRHGVLPKTLHVDEPSSHVDWSEGAVELLTDNRPWPEVGRARRAAVSSFGVSGTNAHVILEHVPAPDAPAEPEERLVPVLLSARTAAGLGAQAARLRDFVADRDVRPLDLAHSLAVARTRFAHRAVVVGATREELVRGLDELAGGLPASPGVVRGTAARSGRVVFVFPGQGSQWAGMAVELLETSPAFAERMAGCAAAIHPLVDWDLYEVLRSGDFERVDVVQPVLFAVMVSLAGLWRSWGVEPAAVVGHSQGEIAAAVVAGALTLADGAAVVVERSRLITRIGGRGGMVSLALPAADAEALVARFAGLSVAAVNGPGSVVVSGEVPALDGLRAWCDDHGVRARRIAVDYASHSAQVEPLADDIVAALRGITPRPGTVPLYSTVTGEVLTGAEMDAAYWYRNLRGTVDLRGAVERLAADGHDVAIEVSPHPVLTMGVQETWEAAGGAVVGTLRRGEGGLRRALASLAEVVVAGVEPDWSALAPGVVVDLPTHAFEHTRYWPTLVDAPGDVSAAGLGAADHPLLGAAAELPGSDGVVFTARLSTRTHPWLADHALGGTVLLPGTAFVELALRAGDEVGCALVEELTLAAPLVLSDAAVQLRLVVDGPDEAGRRALAVHSRREGAVDEPWTPHATGVLAPRGEVAVDLTAWPPPGEPVALDTLYDDLAAAGLEYGPTFQGLRAAWRHGDEVFAEVELPVDPGGHTLHPALLDAALHAIAVAGFGGGGLPFTWSGVSAVVAGADRLRVRLSEVDDGVIRLDLADGDGAPVGVVGGLTLRAAPTGPAGAESLFRVDWVEVPPGAPGELTFAVLGEDELKVGAALDLAGVRYASHPDLASLVAGGVPAAVLCPVVPAAGDPASATRATLLRVVDLLRDWSADPRCAASRLVVVTAGVRADDPVVAAVWGLVRSAQSENPGRFSLLDLDLDLDLDGAGAAVAAALACDEPQLAVRDGGITAPRLVRVPAADTDPVVFDPDGTVLITGATGVLGGLVARHLVTAHGVRGLLLVSRGAADELAEELRGLGAAVAVAACDAADPDALRAAVAGLPPDRPLRGVIHAAGVLDDGVIGSLTPERVDRVLRPKVDAVLALDEVTRDHALTAFVVFSSAAGTFGGPGQGNYAAANAFVEAVTARRRAAGLPGVALGWGLWARRSAMTGDLAEVDLRRMARSGLVPLASDEGLALFDRACAANLPVALPVRVDFAALREQASAGLLPPLLRGLVRAPSRRAAAARHDPAEYARSLAAMSGPDRAAALLDLVRGQAGAVLGHDPDAIAPDQPFLELGFDSLTSLELRNRLVAATGSALPATLLFDHPTPERVMAVLAEAVAGAAPEPAAADTVTTMYRQAARAGRMSEFLPLLIAASEFRPSFAAPADLPAPLAVTRLAPGPGPVVVCLPSILAISGPFQYTRFAAALRDRREVAVLPAPGFLASEPVPASVEAVTEAQAEALRAYVGDRPYVLLGHSSGGMLAHELAARLDGEGGPAAVVLIDIYSHDGDALTGIQGDLTDGMLDREDGHTPLDDARLTAMGAYFRLYRDWRPREIGARTLLVRAAEPLFAWNRDGEWRSTWAGAHEALDTPGNHFTVMESHAGTTAEAVATWLDRL</sequence>
<dbReference type="Pfam" id="PF22953">
    <property type="entry name" value="SpnB_Rossmann"/>
    <property type="match status" value="2"/>
</dbReference>
<comment type="pathway">
    <text evidence="11">Antibiotic biosynthesis; erythromycin biosynthesis.</text>
</comment>
<dbReference type="InterPro" id="IPR049900">
    <property type="entry name" value="PKS_mFAS_DH"/>
</dbReference>
<keyword evidence="5" id="KW-0677">Repeat</keyword>